<feature type="domain" description="Orc1-like AAA ATPase" evidence="1">
    <location>
        <begin position="10"/>
        <end position="150"/>
    </location>
</feature>
<dbReference type="Proteomes" id="UP000646053">
    <property type="component" value="Unassembled WGS sequence"/>
</dbReference>
<evidence type="ECO:0000259" key="1">
    <source>
        <dbReference type="Pfam" id="PF13191"/>
    </source>
</evidence>
<dbReference type="Gene3D" id="3.40.50.300">
    <property type="entry name" value="P-loop containing nucleotide triphosphate hydrolases"/>
    <property type="match status" value="1"/>
</dbReference>
<dbReference type="RefSeq" id="WP_162421878.1">
    <property type="nucleotide sequence ID" value="NZ_WVIE01000003.1"/>
</dbReference>
<dbReference type="InterPro" id="IPR041664">
    <property type="entry name" value="AAA_16"/>
</dbReference>
<evidence type="ECO:0000313" key="3">
    <source>
        <dbReference type="Proteomes" id="UP000646053"/>
    </source>
</evidence>
<keyword evidence="3" id="KW-1185">Reference proteome</keyword>
<dbReference type="AlphaFoldDB" id="A0A8J7YXA7"/>
<accession>A0A8J7YXA7</accession>
<protein>
    <submittedName>
        <fullName evidence="2">AAA family ATPase</fullName>
    </submittedName>
</protein>
<sequence length="365" mass="41081">MVGNPFISKQLIGRQSELSQVSQILVQDGDLLLAGVPGIGRRTLIRAAAAQCKARVIEIDCLRATDYGRFLQLLAEALLATFDQDNAVAFIQQWSQDQPFTLKPSTTGQLTVVWHISPSKEWSLFEALLRLPQALAEWLDCRVVLVFQNFPHIRSWDRGSKWEQYLRQEIQRQTRVSYALIATVAERWTKDADLKVIALAPLPDRDLRAWIVEAMALKDLMFDLETPALELFLGYVQGHFGDAIALARRLWVDLLHSSHPALQSKIQPHQVYRSAIALVEDLSVTFESLILLLPSSQVRVLESLALDPTDSPHAREYIQKHNLSRGGGLQGALASLEQKGLVYGAEQGYRIALPLLAFWLKYRLG</sequence>
<dbReference type="InterPro" id="IPR027417">
    <property type="entry name" value="P-loop_NTPase"/>
</dbReference>
<dbReference type="SUPFAM" id="SSF52540">
    <property type="entry name" value="P-loop containing nucleoside triphosphate hydrolases"/>
    <property type="match status" value="1"/>
</dbReference>
<name>A0A8J7YXA7_9CYAN</name>
<gene>
    <name evidence="2" type="ORF">GS601_03490</name>
</gene>
<organism evidence="2 3">
    <name type="scientific">Myxacorys almedinensis A</name>
    <dbReference type="NCBI Taxonomy" id="2690445"/>
    <lineage>
        <taxon>Bacteria</taxon>
        <taxon>Bacillati</taxon>
        <taxon>Cyanobacteriota</taxon>
        <taxon>Cyanophyceae</taxon>
        <taxon>Leptolyngbyales</taxon>
        <taxon>Leptolyngbyaceae</taxon>
        <taxon>Myxacorys</taxon>
        <taxon>Myxacorys almedinensis</taxon>
    </lineage>
</organism>
<proteinExistence type="predicted"/>
<dbReference type="EMBL" id="WVIE01000003">
    <property type="protein sequence ID" value="NDJ16362.1"/>
    <property type="molecule type" value="Genomic_DNA"/>
</dbReference>
<dbReference type="Pfam" id="PF13191">
    <property type="entry name" value="AAA_16"/>
    <property type="match status" value="1"/>
</dbReference>
<comment type="caution">
    <text evidence="2">The sequence shown here is derived from an EMBL/GenBank/DDBJ whole genome shotgun (WGS) entry which is preliminary data.</text>
</comment>
<evidence type="ECO:0000313" key="2">
    <source>
        <dbReference type="EMBL" id="NDJ16362.1"/>
    </source>
</evidence>
<reference evidence="2" key="1">
    <citation type="submission" date="2019-12" db="EMBL/GenBank/DDBJ databases">
        <title>High-Quality draft genome sequences of three cyanobacteria isolated from the limestone walls of the Old Cathedral of Coimbra.</title>
        <authorList>
            <person name="Tiago I."/>
            <person name="Soares F."/>
            <person name="Portugal A."/>
        </authorList>
    </citation>
    <scope>NUCLEOTIDE SEQUENCE</scope>
    <source>
        <strain evidence="2">A</strain>
    </source>
</reference>